<feature type="compositionally biased region" description="Low complexity" evidence="1">
    <location>
        <begin position="113"/>
        <end position="124"/>
    </location>
</feature>
<feature type="non-terminal residue" evidence="2">
    <location>
        <position position="166"/>
    </location>
</feature>
<keyword evidence="3" id="KW-1185">Reference proteome</keyword>
<dbReference type="Proteomes" id="UP000275078">
    <property type="component" value="Unassembled WGS sequence"/>
</dbReference>
<sequence length="166" mass="18199">MTNLREKKRQFALFAASHSPAVSSTPPSILDHFEPDGDEPSAKRRATSPRLSIPTLRGLIIPRHKPAPKKDEVKQVKKEQEVRQQPSPSTETGTLDEQADSSVESDFEDPDISSHSSLPPSGSDSDSEEELPEHDESHDQSQDPKADTSLADETFHTTLTSPPSHA</sequence>
<dbReference type="AlphaFoldDB" id="A0A3N4I071"/>
<proteinExistence type="predicted"/>
<gene>
    <name evidence="2" type="ORF">BJ508DRAFT_363241</name>
</gene>
<name>A0A3N4I071_ASCIM</name>
<evidence type="ECO:0000256" key="1">
    <source>
        <dbReference type="SAM" id="MobiDB-lite"/>
    </source>
</evidence>
<evidence type="ECO:0000313" key="2">
    <source>
        <dbReference type="EMBL" id="RPA79349.1"/>
    </source>
</evidence>
<accession>A0A3N4I071</accession>
<feature type="region of interest" description="Disordered" evidence="1">
    <location>
        <begin position="17"/>
        <end position="166"/>
    </location>
</feature>
<feature type="compositionally biased region" description="Acidic residues" evidence="1">
    <location>
        <begin position="97"/>
        <end position="111"/>
    </location>
</feature>
<feature type="compositionally biased region" description="Polar residues" evidence="1">
    <location>
        <begin position="156"/>
        <end position="166"/>
    </location>
</feature>
<organism evidence="2 3">
    <name type="scientific">Ascobolus immersus RN42</name>
    <dbReference type="NCBI Taxonomy" id="1160509"/>
    <lineage>
        <taxon>Eukaryota</taxon>
        <taxon>Fungi</taxon>
        <taxon>Dikarya</taxon>
        <taxon>Ascomycota</taxon>
        <taxon>Pezizomycotina</taxon>
        <taxon>Pezizomycetes</taxon>
        <taxon>Pezizales</taxon>
        <taxon>Ascobolaceae</taxon>
        <taxon>Ascobolus</taxon>
    </lineage>
</organism>
<reference evidence="2 3" key="1">
    <citation type="journal article" date="2018" name="Nat. Ecol. Evol.">
        <title>Pezizomycetes genomes reveal the molecular basis of ectomycorrhizal truffle lifestyle.</title>
        <authorList>
            <person name="Murat C."/>
            <person name="Payen T."/>
            <person name="Noel B."/>
            <person name="Kuo A."/>
            <person name="Morin E."/>
            <person name="Chen J."/>
            <person name="Kohler A."/>
            <person name="Krizsan K."/>
            <person name="Balestrini R."/>
            <person name="Da Silva C."/>
            <person name="Montanini B."/>
            <person name="Hainaut M."/>
            <person name="Levati E."/>
            <person name="Barry K.W."/>
            <person name="Belfiori B."/>
            <person name="Cichocki N."/>
            <person name="Clum A."/>
            <person name="Dockter R.B."/>
            <person name="Fauchery L."/>
            <person name="Guy J."/>
            <person name="Iotti M."/>
            <person name="Le Tacon F."/>
            <person name="Lindquist E.A."/>
            <person name="Lipzen A."/>
            <person name="Malagnac F."/>
            <person name="Mello A."/>
            <person name="Molinier V."/>
            <person name="Miyauchi S."/>
            <person name="Poulain J."/>
            <person name="Riccioni C."/>
            <person name="Rubini A."/>
            <person name="Sitrit Y."/>
            <person name="Splivallo R."/>
            <person name="Traeger S."/>
            <person name="Wang M."/>
            <person name="Zifcakova L."/>
            <person name="Wipf D."/>
            <person name="Zambonelli A."/>
            <person name="Paolocci F."/>
            <person name="Nowrousian M."/>
            <person name="Ottonello S."/>
            <person name="Baldrian P."/>
            <person name="Spatafora J.W."/>
            <person name="Henrissat B."/>
            <person name="Nagy L.G."/>
            <person name="Aury J.M."/>
            <person name="Wincker P."/>
            <person name="Grigoriev I.V."/>
            <person name="Bonfante P."/>
            <person name="Martin F.M."/>
        </authorList>
    </citation>
    <scope>NUCLEOTIDE SEQUENCE [LARGE SCALE GENOMIC DNA]</scope>
    <source>
        <strain evidence="2 3">RN42</strain>
    </source>
</reference>
<feature type="compositionally biased region" description="Basic and acidic residues" evidence="1">
    <location>
        <begin position="68"/>
        <end position="82"/>
    </location>
</feature>
<dbReference type="EMBL" id="ML119700">
    <property type="protein sequence ID" value="RPA79349.1"/>
    <property type="molecule type" value="Genomic_DNA"/>
</dbReference>
<protein>
    <submittedName>
        <fullName evidence="2">Uncharacterized protein</fullName>
    </submittedName>
</protein>
<feature type="compositionally biased region" description="Polar residues" evidence="1">
    <location>
        <begin position="86"/>
        <end position="96"/>
    </location>
</feature>
<feature type="compositionally biased region" description="Basic and acidic residues" evidence="1">
    <location>
        <begin position="134"/>
        <end position="146"/>
    </location>
</feature>
<evidence type="ECO:0000313" key="3">
    <source>
        <dbReference type="Proteomes" id="UP000275078"/>
    </source>
</evidence>